<dbReference type="PROSITE" id="PS50931">
    <property type="entry name" value="HTH_LYSR"/>
    <property type="match status" value="1"/>
</dbReference>
<dbReference type="Pfam" id="PF00126">
    <property type="entry name" value="HTH_1"/>
    <property type="match status" value="1"/>
</dbReference>
<evidence type="ECO:0000256" key="2">
    <source>
        <dbReference type="ARBA" id="ARBA00023015"/>
    </source>
</evidence>
<dbReference type="AlphaFoldDB" id="A0A2T0VXM9"/>
<dbReference type="SUPFAM" id="SSF46785">
    <property type="entry name" value="Winged helix' DNA-binding domain"/>
    <property type="match status" value="1"/>
</dbReference>
<dbReference type="RefSeq" id="WP_106358014.1">
    <property type="nucleotide sequence ID" value="NZ_PVTP01000007.1"/>
</dbReference>
<evidence type="ECO:0000256" key="3">
    <source>
        <dbReference type="ARBA" id="ARBA00023125"/>
    </source>
</evidence>
<keyword evidence="5" id="KW-0472">Membrane</keyword>
<keyword evidence="8" id="KW-1185">Reference proteome</keyword>
<dbReference type="SUPFAM" id="SSF53850">
    <property type="entry name" value="Periplasmic binding protein-like II"/>
    <property type="match status" value="1"/>
</dbReference>
<keyword evidence="4" id="KW-0804">Transcription</keyword>
<evidence type="ECO:0000313" key="8">
    <source>
        <dbReference type="Proteomes" id="UP000238007"/>
    </source>
</evidence>
<evidence type="ECO:0000313" key="7">
    <source>
        <dbReference type="EMBL" id="PRY76836.1"/>
    </source>
</evidence>
<feature type="domain" description="HTH lysR-type" evidence="6">
    <location>
        <begin position="9"/>
        <end position="66"/>
    </location>
</feature>
<keyword evidence="2" id="KW-0805">Transcription regulation</keyword>
<dbReference type="GO" id="GO:0003700">
    <property type="term" value="F:DNA-binding transcription factor activity"/>
    <property type="evidence" value="ECO:0007669"/>
    <property type="project" value="InterPro"/>
</dbReference>
<gene>
    <name evidence="7" type="ORF">CLV80_10712</name>
</gene>
<keyword evidence="5" id="KW-0812">Transmembrane</keyword>
<protein>
    <submittedName>
        <fullName evidence="7">DNA-binding transcriptional LysR family regulator</fullName>
    </submittedName>
</protein>
<evidence type="ECO:0000256" key="4">
    <source>
        <dbReference type="ARBA" id="ARBA00023163"/>
    </source>
</evidence>
<dbReference type="InterPro" id="IPR036388">
    <property type="entry name" value="WH-like_DNA-bd_sf"/>
</dbReference>
<name>A0A2T0VXM9_9RHOB</name>
<dbReference type="OrthoDB" id="7260751at2"/>
<keyword evidence="5" id="KW-1133">Transmembrane helix</keyword>
<dbReference type="GO" id="GO:0010628">
    <property type="term" value="P:positive regulation of gene expression"/>
    <property type="evidence" value="ECO:0007669"/>
    <property type="project" value="TreeGrafter"/>
</dbReference>
<dbReference type="Proteomes" id="UP000238007">
    <property type="component" value="Unassembled WGS sequence"/>
</dbReference>
<evidence type="ECO:0000256" key="5">
    <source>
        <dbReference type="SAM" id="Phobius"/>
    </source>
</evidence>
<dbReference type="InterPro" id="IPR005119">
    <property type="entry name" value="LysR_subst-bd"/>
</dbReference>
<accession>A0A2T0VXM9</accession>
<dbReference type="EMBL" id="PVTP01000007">
    <property type="protein sequence ID" value="PRY76836.1"/>
    <property type="molecule type" value="Genomic_DNA"/>
</dbReference>
<proteinExistence type="inferred from homology"/>
<organism evidence="7 8">
    <name type="scientific">Yoonia maritima</name>
    <dbReference type="NCBI Taxonomy" id="1435347"/>
    <lineage>
        <taxon>Bacteria</taxon>
        <taxon>Pseudomonadati</taxon>
        <taxon>Pseudomonadota</taxon>
        <taxon>Alphaproteobacteria</taxon>
        <taxon>Rhodobacterales</taxon>
        <taxon>Paracoccaceae</taxon>
        <taxon>Yoonia</taxon>
    </lineage>
</organism>
<dbReference type="Gene3D" id="3.40.190.290">
    <property type="match status" value="1"/>
</dbReference>
<dbReference type="GO" id="GO:0043565">
    <property type="term" value="F:sequence-specific DNA binding"/>
    <property type="evidence" value="ECO:0007669"/>
    <property type="project" value="TreeGrafter"/>
</dbReference>
<dbReference type="InterPro" id="IPR036390">
    <property type="entry name" value="WH_DNA-bd_sf"/>
</dbReference>
<feature type="transmembrane region" description="Helical" evidence="5">
    <location>
        <begin position="16"/>
        <end position="35"/>
    </location>
</feature>
<evidence type="ECO:0000259" key="6">
    <source>
        <dbReference type="PROSITE" id="PS50931"/>
    </source>
</evidence>
<dbReference type="PRINTS" id="PR00039">
    <property type="entry name" value="HTHLYSR"/>
</dbReference>
<dbReference type="PANTHER" id="PTHR30427">
    <property type="entry name" value="TRANSCRIPTIONAL ACTIVATOR PROTEIN LYSR"/>
    <property type="match status" value="1"/>
</dbReference>
<sequence length="329" mass="35045">MSIENNKKFDLKVLEAFLAAMSCGSMTGAAVYLGIGQPAVTRMIKELELSVGFQLFHRNGPRISPTDRGLRFHEEVERVVAGLRQIGQRADAIRTEKVASIDIAATPAMAAGLTGATLTALGEFLPQQINVQTMNAEHVIGALRSRTADFGIAASPIDHAGMVRHVVCESRLVGVVSDASPLAHSRAPLPLSVFADQRLITVGNAFRIRHTIDQAFQKSGIIPPSEFATNASLNAIMAARSGLGIAIVDPVTAYGVPVNGVKIVELATEMPYSWELLRDANRALAQHSSAFVDAFYKACLATVPDCTVKMAEGVTSFPQSQKTLPGTAP</sequence>
<dbReference type="Gene3D" id="1.10.10.10">
    <property type="entry name" value="Winged helix-like DNA-binding domain superfamily/Winged helix DNA-binding domain"/>
    <property type="match status" value="1"/>
</dbReference>
<comment type="caution">
    <text evidence="7">The sequence shown here is derived from an EMBL/GenBank/DDBJ whole genome shotgun (WGS) entry which is preliminary data.</text>
</comment>
<dbReference type="Pfam" id="PF03466">
    <property type="entry name" value="LysR_substrate"/>
    <property type="match status" value="1"/>
</dbReference>
<evidence type="ECO:0000256" key="1">
    <source>
        <dbReference type="ARBA" id="ARBA00009437"/>
    </source>
</evidence>
<reference evidence="7 8" key="1">
    <citation type="submission" date="2018-03" db="EMBL/GenBank/DDBJ databases">
        <title>Genomic Encyclopedia of Archaeal and Bacterial Type Strains, Phase II (KMG-II): from individual species to whole genera.</title>
        <authorList>
            <person name="Goeker M."/>
        </authorList>
    </citation>
    <scope>NUCLEOTIDE SEQUENCE [LARGE SCALE GENOMIC DNA]</scope>
    <source>
        <strain evidence="7 8">DSM 101533</strain>
    </source>
</reference>
<dbReference type="InterPro" id="IPR000847">
    <property type="entry name" value="LysR_HTH_N"/>
</dbReference>
<comment type="similarity">
    <text evidence="1">Belongs to the LysR transcriptional regulatory family.</text>
</comment>
<keyword evidence="3 7" id="KW-0238">DNA-binding</keyword>
<dbReference type="PANTHER" id="PTHR30427:SF1">
    <property type="entry name" value="TRANSCRIPTIONAL ACTIVATOR PROTEIN LYSR"/>
    <property type="match status" value="1"/>
</dbReference>